<accession>A0A1P8MR34</accession>
<feature type="domain" description="ParB-like N-terminal" evidence="2">
    <location>
        <begin position="29"/>
        <end position="129"/>
    </location>
</feature>
<dbReference type="Gene3D" id="1.10.10.2830">
    <property type="match status" value="1"/>
</dbReference>
<dbReference type="GO" id="GO:0005694">
    <property type="term" value="C:chromosome"/>
    <property type="evidence" value="ECO:0007669"/>
    <property type="project" value="TreeGrafter"/>
</dbReference>
<dbReference type="KEGG" id="tom:BWR18_01570"/>
<dbReference type="InterPro" id="IPR037972">
    <property type="entry name" value="RepB_N"/>
</dbReference>
<dbReference type="GO" id="GO:0007059">
    <property type="term" value="P:chromosome segregation"/>
    <property type="evidence" value="ECO:0007669"/>
    <property type="project" value="TreeGrafter"/>
</dbReference>
<dbReference type="Gene3D" id="3.90.1530.30">
    <property type="match status" value="1"/>
</dbReference>
<dbReference type="CDD" id="cd16405">
    <property type="entry name" value="RepB_like_N"/>
    <property type="match status" value="1"/>
</dbReference>
<dbReference type="InterPro" id="IPR004437">
    <property type="entry name" value="ParB/RepB/Spo0J"/>
</dbReference>
<dbReference type="SUPFAM" id="SSF109709">
    <property type="entry name" value="KorB DNA-binding domain-like"/>
    <property type="match status" value="1"/>
</dbReference>
<evidence type="ECO:0000256" key="1">
    <source>
        <dbReference type="ARBA" id="ARBA00006295"/>
    </source>
</evidence>
<dbReference type="InterPro" id="IPR036086">
    <property type="entry name" value="ParB/Sulfiredoxin_sf"/>
</dbReference>
<dbReference type="Proteomes" id="UP000186336">
    <property type="component" value="Chromosome"/>
</dbReference>
<dbReference type="SMART" id="SM00470">
    <property type="entry name" value="ParB"/>
    <property type="match status" value="1"/>
</dbReference>
<proteinExistence type="inferred from homology"/>
<evidence type="ECO:0000259" key="2">
    <source>
        <dbReference type="SMART" id="SM00470"/>
    </source>
</evidence>
<dbReference type="AlphaFoldDB" id="A0A1P8MR34"/>
<evidence type="ECO:0000313" key="4">
    <source>
        <dbReference type="Proteomes" id="UP000186336"/>
    </source>
</evidence>
<protein>
    <recommendedName>
        <fullName evidence="2">ParB-like N-terminal domain-containing protein</fullName>
    </recommendedName>
</protein>
<reference evidence="3 4" key="1">
    <citation type="submission" date="2017-01" db="EMBL/GenBank/DDBJ databases">
        <title>Complete genome of Tateyamaria omphalii DOK1-4 isolated from seawater in Dokdo.</title>
        <authorList>
            <person name="Kim J.H."/>
            <person name="Chi W.-J."/>
        </authorList>
    </citation>
    <scope>NUCLEOTIDE SEQUENCE [LARGE SCALE GENOMIC DNA]</scope>
    <source>
        <strain evidence="3 4">DOK1-4</strain>
    </source>
</reference>
<dbReference type="Pfam" id="PF02195">
    <property type="entry name" value="ParB_N"/>
    <property type="match status" value="1"/>
</dbReference>
<dbReference type="InterPro" id="IPR050336">
    <property type="entry name" value="Chromosome_partition/occlusion"/>
</dbReference>
<dbReference type="EMBL" id="CP019312">
    <property type="protein sequence ID" value="APX10530.1"/>
    <property type="molecule type" value="Genomic_DNA"/>
</dbReference>
<dbReference type="PANTHER" id="PTHR33375">
    <property type="entry name" value="CHROMOSOME-PARTITIONING PROTEIN PARB-RELATED"/>
    <property type="match status" value="1"/>
</dbReference>
<organism evidence="3 4">
    <name type="scientific">Tateyamaria omphalii</name>
    <dbReference type="NCBI Taxonomy" id="299262"/>
    <lineage>
        <taxon>Bacteria</taxon>
        <taxon>Pseudomonadati</taxon>
        <taxon>Pseudomonadota</taxon>
        <taxon>Alphaproteobacteria</taxon>
        <taxon>Rhodobacterales</taxon>
        <taxon>Roseobacteraceae</taxon>
        <taxon>Tateyamaria</taxon>
    </lineage>
</organism>
<evidence type="ECO:0000313" key="3">
    <source>
        <dbReference type="EMBL" id="APX10530.1"/>
    </source>
</evidence>
<dbReference type="InterPro" id="IPR040873">
    <property type="entry name" value="SoPB_HTH"/>
</dbReference>
<dbReference type="Pfam" id="PF18090">
    <property type="entry name" value="SoPB_HTH"/>
    <property type="match status" value="1"/>
</dbReference>
<dbReference type="InterPro" id="IPR003115">
    <property type="entry name" value="ParB_N"/>
</dbReference>
<name>A0A1P8MR34_9RHOB</name>
<dbReference type="NCBIfam" id="TIGR00180">
    <property type="entry name" value="parB_part"/>
    <property type="match status" value="1"/>
</dbReference>
<dbReference type="STRING" id="299262.BWR18_01570"/>
<dbReference type="PANTHER" id="PTHR33375:SF1">
    <property type="entry name" value="CHROMOSOME-PARTITIONING PROTEIN PARB-RELATED"/>
    <property type="match status" value="1"/>
</dbReference>
<dbReference type="SUPFAM" id="SSF110849">
    <property type="entry name" value="ParB/Sulfiredoxin"/>
    <property type="match status" value="1"/>
</dbReference>
<gene>
    <name evidence="3" type="ORF">BWR18_01570</name>
</gene>
<keyword evidence="4" id="KW-1185">Reference proteome</keyword>
<sequence>MSRTSATARRSICARFLQCKGHDMPNDFQLIDPALCRLWPGNPRAARTLTDDACADLIDSLRTQGRQELPAIVRPLPQDDTHSYEIICGARRHHAVMHLRAAGMDIGFLVELRALSDEEAFRVADVENRTRADISDYDRAKSYAAALDTYYDGVQAHMAARMQVSTAWLSRHLQLARLPQEIVAAFADPGDIRERHARQIGHLLADPETAPDVLAAAAAITADGTALPAPQVVSRLRAAVCTAQRLPHGALQFRRSMHDAPITMQRRGKEVTLRFSPTLGEKALRGAFERFIAHTYG</sequence>
<dbReference type="GO" id="GO:0003677">
    <property type="term" value="F:DNA binding"/>
    <property type="evidence" value="ECO:0007669"/>
    <property type="project" value="InterPro"/>
</dbReference>
<comment type="similarity">
    <text evidence="1">Belongs to the ParB family.</text>
</comment>